<dbReference type="Pfam" id="PF00486">
    <property type="entry name" value="Trans_reg_C"/>
    <property type="match status" value="1"/>
</dbReference>
<dbReference type="InterPro" id="IPR005158">
    <property type="entry name" value="BTAD"/>
</dbReference>
<feature type="DNA-binding region" description="OmpR/PhoB-type" evidence="5">
    <location>
        <begin position="1"/>
        <end position="94"/>
    </location>
</feature>
<feature type="domain" description="OmpR/PhoB-type" evidence="6">
    <location>
        <begin position="1"/>
        <end position="94"/>
    </location>
</feature>
<dbReference type="PANTHER" id="PTHR35807">
    <property type="entry name" value="TRANSCRIPTIONAL REGULATOR REDD-RELATED"/>
    <property type="match status" value="1"/>
</dbReference>
<dbReference type="GO" id="GO:0003677">
    <property type="term" value="F:DNA binding"/>
    <property type="evidence" value="ECO:0007669"/>
    <property type="project" value="UniProtKB-UniRule"/>
</dbReference>
<dbReference type="Gene3D" id="3.40.50.300">
    <property type="entry name" value="P-loop containing nucleotide triphosphate hydrolases"/>
    <property type="match status" value="1"/>
</dbReference>
<dbReference type="Pfam" id="PF03704">
    <property type="entry name" value="BTAD"/>
    <property type="match status" value="1"/>
</dbReference>
<evidence type="ECO:0000313" key="7">
    <source>
        <dbReference type="EMBL" id="MCP2164177.1"/>
    </source>
</evidence>
<evidence type="ECO:0000256" key="1">
    <source>
        <dbReference type="ARBA" id="ARBA00005820"/>
    </source>
</evidence>
<dbReference type="PANTHER" id="PTHR35807:SF1">
    <property type="entry name" value="TRANSCRIPTIONAL REGULATOR REDD"/>
    <property type="match status" value="1"/>
</dbReference>
<dbReference type="Gene3D" id="1.10.10.10">
    <property type="entry name" value="Winged helix-like DNA-binding domain superfamily/Winged helix DNA-binding domain"/>
    <property type="match status" value="1"/>
</dbReference>
<dbReference type="GO" id="GO:0000160">
    <property type="term" value="P:phosphorelay signal transduction system"/>
    <property type="evidence" value="ECO:0007669"/>
    <property type="project" value="InterPro"/>
</dbReference>
<name>A0AAE3G9L1_9PSEU</name>
<dbReference type="InterPro" id="IPR019734">
    <property type="entry name" value="TPR_rpt"/>
</dbReference>
<reference evidence="7" key="1">
    <citation type="submission" date="2022-06" db="EMBL/GenBank/DDBJ databases">
        <title>Genomic Encyclopedia of Archaeal and Bacterial Type Strains, Phase II (KMG-II): from individual species to whole genera.</title>
        <authorList>
            <person name="Goeker M."/>
        </authorList>
    </citation>
    <scope>NUCLEOTIDE SEQUENCE</scope>
    <source>
        <strain evidence="7">DSM 43935</strain>
    </source>
</reference>
<dbReference type="InterPro" id="IPR001867">
    <property type="entry name" value="OmpR/PhoB-type_DNA-bd"/>
</dbReference>
<sequence>MKVEFGVLGPVEARLDGQDIDLGHARQRCVLAILLVDANQTLSLDQLADRVWGERQPDRASGTLRSYLSRLRTALSVTTGCALVRRSGGYALLIDEDAIDLHRFRRLLAEARSSASDEHAAGLFAEALALWRGEPFAGLDTLWLAEVRDAVRAEHFAAVLDHNDIRLRRGEHAALLTELARHADRHPLDERLAGQLMLAHYRAGRQADALQHYQRIRRRLAEDLGTDPCAALQRLHQHILTADRALALPAATGSTAPVPRQLPAAPALFTGRAAELAALSTTLGTSGDAARHAVTIAVVGGTGGIGKTALALHWAHQNLARFPDGQLYVNLRGFDPAGEPVPSSAAVHGFLIALGVAAEGIPADADAQAALYRSLVADRRMLVVLDNALDTAQVLPLLPGSPSCAVLVTSRGQLPGLVTNLGARVLPLDVLSAAEAEQLLTARLGPDRVAAEPEATAELLGHCAGFPLALSIAAGRAALQPGMPLAALAEELRETATRLRALDTGDLHASLRAVFSWSHAALDTDVATAFQLLGLAPGPDISLPAAASLIGTASAHTRELLRDLERVSLVHQHAPERYRVHDLVRLYAAERAAAEQAPQDRQAALRRLVDHYLHTAYHGEQVLGSHGRQLDLDPPARGCAPTRLTDEPAALAWFTAEHPHLLAVQRLAAQHGWHTAAWQLAWAQEGFHWRRSHLRDHLAVWQVGLDATRALGDATAQAWAHQCLGHAHTRLGGHAEALHHLDRALALTEQVNDVPGHAGTHLTLTMAHAARGDDQRALDHAQQALRLFRTLGNQVWEAHALNLAGRHHARLGQYDAAHAACTEALALFRRHQHRFGEAATLDSLGFLAHASGAHAAALEHYQQALALRREVGATYQLADTLYRLGEAHAAQAEHGLARVRWQQALDLYRAQHRAVEADQARRRLAELDERTDRGRAR</sequence>
<dbReference type="SMART" id="SM01043">
    <property type="entry name" value="BTAD"/>
    <property type="match status" value="1"/>
</dbReference>
<dbReference type="CDD" id="cd01983">
    <property type="entry name" value="SIMIBI"/>
    <property type="match status" value="1"/>
</dbReference>
<dbReference type="CDD" id="cd15831">
    <property type="entry name" value="BTAD"/>
    <property type="match status" value="1"/>
</dbReference>
<comment type="similarity">
    <text evidence="1">Belongs to the AfsR/DnrI/RedD regulatory family.</text>
</comment>
<protein>
    <submittedName>
        <fullName evidence="7">DNA-binding transcriptional activator of the SARP family</fullName>
    </submittedName>
</protein>
<evidence type="ECO:0000313" key="8">
    <source>
        <dbReference type="Proteomes" id="UP001206128"/>
    </source>
</evidence>
<dbReference type="AlphaFoldDB" id="A0AAE3G9L1"/>
<dbReference type="SUPFAM" id="SSF48452">
    <property type="entry name" value="TPR-like"/>
    <property type="match status" value="2"/>
</dbReference>
<organism evidence="7 8">
    <name type="scientific">Goodfellowiella coeruleoviolacea</name>
    <dbReference type="NCBI Taxonomy" id="334858"/>
    <lineage>
        <taxon>Bacteria</taxon>
        <taxon>Bacillati</taxon>
        <taxon>Actinomycetota</taxon>
        <taxon>Actinomycetes</taxon>
        <taxon>Pseudonocardiales</taxon>
        <taxon>Pseudonocardiaceae</taxon>
        <taxon>Goodfellowiella</taxon>
    </lineage>
</organism>
<evidence type="ECO:0000256" key="4">
    <source>
        <dbReference type="ARBA" id="ARBA00023163"/>
    </source>
</evidence>
<dbReference type="Gene3D" id="1.25.40.10">
    <property type="entry name" value="Tetratricopeptide repeat domain"/>
    <property type="match status" value="2"/>
</dbReference>
<dbReference type="SUPFAM" id="SSF46894">
    <property type="entry name" value="C-terminal effector domain of the bipartite response regulators"/>
    <property type="match status" value="1"/>
</dbReference>
<comment type="caution">
    <text evidence="7">The sequence shown here is derived from an EMBL/GenBank/DDBJ whole genome shotgun (WGS) entry which is preliminary data.</text>
</comment>
<proteinExistence type="inferred from homology"/>
<dbReference type="InterPro" id="IPR027417">
    <property type="entry name" value="P-loop_NTPase"/>
</dbReference>
<keyword evidence="3 5" id="KW-0238">DNA-binding</keyword>
<keyword evidence="2" id="KW-0805">Transcription regulation</keyword>
<dbReference type="GO" id="GO:0006355">
    <property type="term" value="P:regulation of DNA-templated transcription"/>
    <property type="evidence" value="ECO:0007669"/>
    <property type="project" value="InterPro"/>
</dbReference>
<dbReference type="Pfam" id="PF13424">
    <property type="entry name" value="TPR_12"/>
    <property type="match status" value="2"/>
</dbReference>
<evidence type="ECO:0000259" key="6">
    <source>
        <dbReference type="PROSITE" id="PS51755"/>
    </source>
</evidence>
<evidence type="ECO:0000256" key="3">
    <source>
        <dbReference type="ARBA" id="ARBA00023125"/>
    </source>
</evidence>
<dbReference type="Proteomes" id="UP001206128">
    <property type="component" value="Unassembled WGS sequence"/>
</dbReference>
<dbReference type="SUPFAM" id="SSF52540">
    <property type="entry name" value="P-loop containing nucleoside triphosphate hydrolases"/>
    <property type="match status" value="1"/>
</dbReference>
<evidence type="ECO:0000256" key="2">
    <source>
        <dbReference type="ARBA" id="ARBA00023015"/>
    </source>
</evidence>
<dbReference type="PRINTS" id="PR00364">
    <property type="entry name" value="DISEASERSIST"/>
</dbReference>
<dbReference type="InterPro" id="IPR011990">
    <property type="entry name" value="TPR-like_helical_dom_sf"/>
</dbReference>
<evidence type="ECO:0000256" key="5">
    <source>
        <dbReference type="PROSITE-ProRule" id="PRU01091"/>
    </source>
</evidence>
<dbReference type="SMART" id="SM00028">
    <property type="entry name" value="TPR"/>
    <property type="match status" value="5"/>
</dbReference>
<dbReference type="EMBL" id="JAMTCK010000002">
    <property type="protein sequence ID" value="MCP2164177.1"/>
    <property type="molecule type" value="Genomic_DNA"/>
</dbReference>
<accession>A0AAE3G9L1</accession>
<keyword evidence="8" id="KW-1185">Reference proteome</keyword>
<dbReference type="PROSITE" id="PS51755">
    <property type="entry name" value="OMPR_PHOB"/>
    <property type="match status" value="1"/>
</dbReference>
<keyword evidence="4" id="KW-0804">Transcription</keyword>
<dbReference type="InterPro" id="IPR036388">
    <property type="entry name" value="WH-like_DNA-bd_sf"/>
</dbReference>
<dbReference type="InterPro" id="IPR016032">
    <property type="entry name" value="Sig_transdc_resp-reg_C-effctor"/>
</dbReference>
<dbReference type="InterPro" id="IPR051677">
    <property type="entry name" value="AfsR-DnrI-RedD_regulator"/>
</dbReference>
<gene>
    <name evidence="7" type="ORF">LX83_001017</name>
</gene>
<dbReference type="SMART" id="SM00862">
    <property type="entry name" value="Trans_reg_C"/>
    <property type="match status" value="1"/>
</dbReference>